<dbReference type="AlphaFoldDB" id="A0A0C2YZ46"/>
<organism evidence="1 2">
    <name type="scientific">Paramagnetospirillum magnetotacticum MS-1</name>
    <dbReference type="NCBI Taxonomy" id="272627"/>
    <lineage>
        <taxon>Bacteria</taxon>
        <taxon>Pseudomonadati</taxon>
        <taxon>Pseudomonadota</taxon>
        <taxon>Alphaproteobacteria</taxon>
        <taxon>Rhodospirillales</taxon>
        <taxon>Magnetospirillaceae</taxon>
        <taxon>Paramagnetospirillum</taxon>
    </lineage>
</organism>
<comment type="caution">
    <text evidence="1">The sequence shown here is derived from an EMBL/GenBank/DDBJ whole genome shotgun (WGS) entry which is preliminary data.</text>
</comment>
<dbReference type="EMBL" id="JXSL01000019">
    <property type="protein sequence ID" value="KIM00364.1"/>
    <property type="molecule type" value="Genomic_DNA"/>
</dbReference>
<accession>A0A0C2YZ46</accession>
<dbReference type="Proteomes" id="UP000031971">
    <property type="component" value="Unassembled WGS sequence"/>
</dbReference>
<proteinExistence type="predicted"/>
<evidence type="ECO:0000313" key="1">
    <source>
        <dbReference type="EMBL" id="KIM00364.1"/>
    </source>
</evidence>
<keyword evidence="2" id="KW-1185">Reference proteome</keyword>
<name>A0A0C2YZ46_PARME</name>
<sequence>MAMSGGMPGAGMANMQLKLLMWMVETWLDYLSAMQDVFERAFDRLREMELCGGFMGGGGDQGDDGKDW</sequence>
<dbReference type="STRING" id="272627.CCC_01519"/>
<evidence type="ECO:0000313" key="2">
    <source>
        <dbReference type="Proteomes" id="UP000031971"/>
    </source>
</evidence>
<gene>
    <name evidence="1" type="ORF">CCC_01519</name>
</gene>
<protein>
    <submittedName>
        <fullName evidence="1">Uncharacterized protein</fullName>
    </submittedName>
</protein>
<reference evidence="1 2" key="1">
    <citation type="submission" date="2015-01" db="EMBL/GenBank/DDBJ databases">
        <title>Genome Sequence of Magnetospirillum magnetotacticum Strain MS-1.</title>
        <authorList>
            <person name="Marinov G.K."/>
            <person name="Smalley M.D."/>
            <person name="DeSalvo G."/>
        </authorList>
    </citation>
    <scope>NUCLEOTIDE SEQUENCE [LARGE SCALE GENOMIC DNA]</scope>
    <source>
        <strain evidence="1 2">MS-1</strain>
    </source>
</reference>